<sequence length="82" mass="8802">MVLAAHIAPRLSKLTVPSPSPIFTPFIARGLTVSSVYSESIYVRVLGAPGDAGLPSLEARRKIRRAVFESTAPDARPQDLNT</sequence>
<evidence type="ECO:0000313" key="2">
    <source>
        <dbReference type="Proteomes" id="UP000230002"/>
    </source>
</evidence>
<gene>
    <name evidence="1" type="ORF">GSI_01745</name>
</gene>
<proteinExistence type="predicted"/>
<name>A0A2G8SQP5_9APHY</name>
<reference evidence="1 2" key="1">
    <citation type="journal article" date="2015" name="Sci. Rep.">
        <title>Chromosome-level genome map provides insights into diverse defense mechanisms in the medicinal fungus Ganoderma sinense.</title>
        <authorList>
            <person name="Zhu Y."/>
            <person name="Xu J."/>
            <person name="Sun C."/>
            <person name="Zhou S."/>
            <person name="Xu H."/>
            <person name="Nelson D.R."/>
            <person name="Qian J."/>
            <person name="Song J."/>
            <person name="Luo H."/>
            <person name="Xiang L."/>
            <person name="Li Y."/>
            <person name="Xu Z."/>
            <person name="Ji A."/>
            <person name="Wang L."/>
            <person name="Lu S."/>
            <person name="Hayward A."/>
            <person name="Sun W."/>
            <person name="Li X."/>
            <person name="Schwartz D.C."/>
            <person name="Wang Y."/>
            <person name="Chen S."/>
        </authorList>
    </citation>
    <scope>NUCLEOTIDE SEQUENCE [LARGE SCALE GENOMIC DNA]</scope>
    <source>
        <strain evidence="1 2">ZZ0214-1</strain>
    </source>
</reference>
<protein>
    <submittedName>
        <fullName evidence="1">Uncharacterized protein</fullName>
    </submittedName>
</protein>
<dbReference type="EMBL" id="AYKW01000002">
    <property type="protein sequence ID" value="PIL36085.1"/>
    <property type="molecule type" value="Genomic_DNA"/>
</dbReference>
<comment type="caution">
    <text evidence="1">The sequence shown here is derived from an EMBL/GenBank/DDBJ whole genome shotgun (WGS) entry which is preliminary data.</text>
</comment>
<dbReference type="AlphaFoldDB" id="A0A2G8SQP5"/>
<evidence type="ECO:0000313" key="1">
    <source>
        <dbReference type="EMBL" id="PIL36085.1"/>
    </source>
</evidence>
<dbReference type="Proteomes" id="UP000230002">
    <property type="component" value="Unassembled WGS sequence"/>
</dbReference>
<accession>A0A2G8SQP5</accession>
<organism evidence="1 2">
    <name type="scientific">Ganoderma sinense ZZ0214-1</name>
    <dbReference type="NCBI Taxonomy" id="1077348"/>
    <lineage>
        <taxon>Eukaryota</taxon>
        <taxon>Fungi</taxon>
        <taxon>Dikarya</taxon>
        <taxon>Basidiomycota</taxon>
        <taxon>Agaricomycotina</taxon>
        <taxon>Agaricomycetes</taxon>
        <taxon>Polyporales</taxon>
        <taxon>Polyporaceae</taxon>
        <taxon>Ganoderma</taxon>
    </lineage>
</organism>
<keyword evidence="2" id="KW-1185">Reference proteome</keyword>